<name>A0A3Q2CE56_CYPVA</name>
<dbReference type="STRING" id="28743.ENSCVAP00000003299"/>
<accession>A0A3Q2CE56</accession>
<organism evidence="2 3">
    <name type="scientific">Cyprinodon variegatus</name>
    <name type="common">Sheepshead minnow</name>
    <dbReference type="NCBI Taxonomy" id="28743"/>
    <lineage>
        <taxon>Eukaryota</taxon>
        <taxon>Metazoa</taxon>
        <taxon>Chordata</taxon>
        <taxon>Craniata</taxon>
        <taxon>Vertebrata</taxon>
        <taxon>Euteleostomi</taxon>
        <taxon>Actinopterygii</taxon>
        <taxon>Neopterygii</taxon>
        <taxon>Teleostei</taxon>
        <taxon>Neoteleostei</taxon>
        <taxon>Acanthomorphata</taxon>
        <taxon>Ovalentaria</taxon>
        <taxon>Atherinomorphae</taxon>
        <taxon>Cyprinodontiformes</taxon>
        <taxon>Cyprinodontidae</taxon>
        <taxon>Cyprinodon</taxon>
    </lineage>
</organism>
<evidence type="ECO:0008006" key="4">
    <source>
        <dbReference type="Google" id="ProtNLM"/>
    </source>
</evidence>
<dbReference type="PANTHER" id="PTHR38654:SF1">
    <property type="entry name" value="BUCKY BALL"/>
    <property type="match status" value="1"/>
</dbReference>
<evidence type="ECO:0000313" key="3">
    <source>
        <dbReference type="Proteomes" id="UP000265020"/>
    </source>
</evidence>
<dbReference type="AlphaFoldDB" id="A0A3Q2CE56"/>
<reference evidence="2" key="2">
    <citation type="submission" date="2025-09" db="UniProtKB">
        <authorList>
            <consortium name="Ensembl"/>
        </authorList>
    </citation>
    <scope>IDENTIFICATION</scope>
</reference>
<evidence type="ECO:0000313" key="2">
    <source>
        <dbReference type="Ensembl" id="ENSCVAP00000003299.1"/>
    </source>
</evidence>
<dbReference type="Proteomes" id="UP000265020">
    <property type="component" value="Unassembled WGS sequence"/>
</dbReference>
<dbReference type="GeneTree" id="ENSGT00940000172071"/>
<reference evidence="2" key="1">
    <citation type="submission" date="2025-08" db="UniProtKB">
        <authorList>
            <consortium name="Ensembl"/>
        </authorList>
    </citation>
    <scope>IDENTIFICATION</scope>
</reference>
<dbReference type="Ensembl" id="ENSCVAT00000010263.1">
    <property type="protein sequence ID" value="ENSCVAP00000003299.1"/>
    <property type="gene ID" value="ENSCVAG00000004482.1"/>
</dbReference>
<dbReference type="InterPro" id="IPR053309">
    <property type="entry name" value="Balbiani_Body_Formation"/>
</dbReference>
<feature type="region of interest" description="Disordered" evidence="1">
    <location>
        <begin position="153"/>
        <end position="174"/>
    </location>
</feature>
<dbReference type="OMA" id="YPMDYRR"/>
<feature type="region of interest" description="Disordered" evidence="1">
    <location>
        <begin position="254"/>
        <end position="285"/>
    </location>
</feature>
<dbReference type="PANTHER" id="PTHR38654">
    <property type="entry name" value="BUCKY BALL-RELATED"/>
    <property type="match status" value="1"/>
</dbReference>
<sequence length="533" mass="59936">FNSQRGPHPRPFFYVQPPSQPYCLYQPWHFTNPYNHFGLPAGFNFGRPSLPPYPYVPYPGFVLPHAPIHPMDYRRMFEPRYQAWGDLPRQQYNPQPQGRRETACFGAQTDPSDAISKLIECLDKIRATELQSGDRELDSGVGSQSFGIFSAVEEKKTREQDQAPLPHRSCLESPGVTSIDSRAAVYDSESSRVILDPLSPEGGWMGRLEEELPLDSSSVHEECPHQPVPGEHFLSHETEEVSDIQSNVLVTDSSAQTRDAEKDQKTVPSIPPNQLGLSEAHNGDGPSSVLMAEGDMTTCSPTKADESYQIPTLPVDDVLRTAAPYYCNYLPMQTTHERMSVLSPSLDELSSRDEMFSTDLDDADLYPKHVYPGRRLSAVVGGSPTAYDEEDSWLPKRVVCACCGKKLEQGTSRRKVHSSKVYHDEAGDSEEEGKYGRGCDEPIRVVVRKHSGPRKAQPVHRHAAKPRYIKGQYKELSEPMKQEDSHKECHQAPAQAETEELELQCRTLEVNCILQLNYCKCICKQLVLQGEYR</sequence>
<proteinExistence type="predicted"/>
<evidence type="ECO:0000256" key="1">
    <source>
        <dbReference type="SAM" id="MobiDB-lite"/>
    </source>
</evidence>
<keyword evidence="3" id="KW-1185">Reference proteome</keyword>
<protein>
    <recommendedName>
        <fullName evidence="4">Bucky ball</fullName>
    </recommendedName>
</protein>